<name>A0A8S9YTI2_9TREM</name>
<dbReference type="Pfam" id="PF00583">
    <property type="entry name" value="Acetyltransf_1"/>
    <property type="match status" value="1"/>
</dbReference>
<keyword evidence="3" id="KW-0159">Chromosome partition</keyword>
<dbReference type="GO" id="GO:0007059">
    <property type="term" value="P:chromosome segregation"/>
    <property type="evidence" value="ECO:0007669"/>
    <property type="project" value="UniProtKB-KW"/>
</dbReference>
<dbReference type="InterPro" id="IPR000182">
    <property type="entry name" value="GNAT_dom"/>
</dbReference>
<dbReference type="GO" id="GO:0000139">
    <property type="term" value="C:Golgi membrane"/>
    <property type="evidence" value="ECO:0007669"/>
    <property type="project" value="TreeGrafter"/>
</dbReference>
<evidence type="ECO:0000256" key="7">
    <source>
        <dbReference type="ARBA" id="ARBA00026111"/>
    </source>
</evidence>
<feature type="domain" description="N-acetyltransferase" evidence="11">
    <location>
        <begin position="4"/>
        <end position="231"/>
    </location>
</feature>
<dbReference type="Gene3D" id="3.40.630.30">
    <property type="match status" value="1"/>
</dbReference>
<evidence type="ECO:0000256" key="2">
    <source>
        <dbReference type="ARBA" id="ARBA00022679"/>
    </source>
</evidence>
<dbReference type="OrthoDB" id="47017at2759"/>
<dbReference type="PANTHER" id="PTHR14744:SF15">
    <property type="entry name" value="N-ALPHA-ACETYLTRANSFERASE 60"/>
    <property type="match status" value="1"/>
</dbReference>
<dbReference type="EC" id="2.3.1.259" evidence="7"/>
<accession>A0A8S9YTI2</accession>
<comment type="catalytic activity">
    <reaction evidence="10">
        <text>N-terminal L-methionyl-[transmembrane protein] + acetyl-CoA = N-terminal N(alpha)-acetyl-L-methionyl-[transmembrane protein] + CoA + H(+)</text>
        <dbReference type="Rhea" id="RHEA:50604"/>
        <dbReference type="Rhea" id="RHEA-COMP:12745"/>
        <dbReference type="Rhea" id="RHEA-COMP:12746"/>
        <dbReference type="ChEBI" id="CHEBI:15378"/>
        <dbReference type="ChEBI" id="CHEBI:57287"/>
        <dbReference type="ChEBI" id="CHEBI:57288"/>
        <dbReference type="ChEBI" id="CHEBI:64731"/>
        <dbReference type="ChEBI" id="CHEBI:133414"/>
        <dbReference type="EC" id="2.3.1.259"/>
    </reaction>
</comment>
<comment type="caution">
    <text evidence="12">The sequence shown here is derived from an EMBL/GenBank/DDBJ whole genome shotgun (WGS) entry which is preliminary data.</text>
</comment>
<dbReference type="GO" id="GO:0004402">
    <property type="term" value="F:histone acetyltransferase activity"/>
    <property type="evidence" value="ECO:0007669"/>
    <property type="project" value="TreeGrafter"/>
</dbReference>
<gene>
    <name evidence="12" type="ORF">EG68_04168</name>
</gene>
<proteinExistence type="inferred from homology"/>
<dbReference type="EC" id="2.3.1.48" evidence="1"/>
<evidence type="ECO:0000256" key="8">
    <source>
        <dbReference type="ARBA" id="ARBA00026144"/>
    </source>
</evidence>
<keyword evidence="5" id="KW-0012">Acyltransferase</keyword>
<evidence type="ECO:0000313" key="12">
    <source>
        <dbReference type="EMBL" id="KAF7258325.1"/>
    </source>
</evidence>
<evidence type="ECO:0000256" key="5">
    <source>
        <dbReference type="ARBA" id="ARBA00023315"/>
    </source>
</evidence>
<reference evidence="12" key="1">
    <citation type="submission" date="2019-07" db="EMBL/GenBank/DDBJ databases">
        <title>Annotation for the trematode Paragonimus miyazaki's.</title>
        <authorList>
            <person name="Choi Y.-J."/>
        </authorList>
    </citation>
    <scope>NUCLEOTIDE SEQUENCE</scope>
    <source>
        <strain evidence="12">Japan</strain>
    </source>
</reference>
<evidence type="ECO:0000256" key="9">
    <source>
        <dbReference type="ARBA" id="ARBA00048017"/>
    </source>
</evidence>
<sequence>MLDLLFRFVKKDDISELQSLYKECFPVTYPDSWFQDLITNPALMSYIAICSDRIVGVLVAKIVSLEDCSPGDRKILDTCFPLQSNVAYILSLGVTETYRSQGIASHLLSAFISYASGAYYTQKHGHHKSVLPPPPGSYPYDTVSIMDSFYATAVTSSIMFSPADRPSHHYRTFRSLLDLLDLFPPCPPVCYAIYLHVLRTNHAARQFYEHRGFRLVRIQRGCYTIAGMPADGCTYVLHVNGGFADEFTSETAVATTVAEPFRLYPSSYLTSISFSPPPATCSSFLSRATASCMTATSQTLSQTTFWFPYSFTWIFQMLVWLIQTVLYKLSTSLAHAESSPPSSPPSPG</sequence>
<comment type="similarity">
    <text evidence="6">Belongs to the acetyltransferase family. NAA60 subfamily.</text>
</comment>
<dbReference type="PROSITE" id="PS51186">
    <property type="entry name" value="GNAT"/>
    <property type="match status" value="1"/>
</dbReference>
<evidence type="ECO:0000256" key="4">
    <source>
        <dbReference type="ARBA" id="ARBA00022853"/>
    </source>
</evidence>
<dbReference type="InterPro" id="IPR045141">
    <property type="entry name" value="NAA60-like"/>
</dbReference>
<dbReference type="CDD" id="cd04301">
    <property type="entry name" value="NAT_SF"/>
    <property type="match status" value="1"/>
</dbReference>
<dbReference type="PANTHER" id="PTHR14744">
    <property type="entry name" value="N-ALPHA-ACETYLTRANSFERASE 60"/>
    <property type="match status" value="1"/>
</dbReference>
<keyword evidence="4" id="KW-0156">Chromatin regulator</keyword>
<comment type="catalytic activity">
    <reaction evidence="9">
        <text>L-lysyl-[protein] + acetyl-CoA = N(6)-acetyl-L-lysyl-[protein] + CoA + H(+)</text>
        <dbReference type="Rhea" id="RHEA:45948"/>
        <dbReference type="Rhea" id="RHEA-COMP:9752"/>
        <dbReference type="Rhea" id="RHEA-COMP:10731"/>
        <dbReference type="ChEBI" id="CHEBI:15378"/>
        <dbReference type="ChEBI" id="CHEBI:29969"/>
        <dbReference type="ChEBI" id="CHEBI:57287"/>
        <dbReference type="ChEBI" id="CHEBI:57288"/>
        <dbReference type="ChEBI" id="CHEBI:61930"/>
        <dbReference type="EC" id="2.3.1.48"/>
    </reaction>
</comment>
<dbReference type="EMBL" id="JTDE01001800">
    <property type="protein sequence ID" value="KAF7258325.1"/>
    <property type="molecule type" value="Genomic_DNA"/>
</dbReference>
<dbReference type="InterPro" id="IPR016181">
    <property type="entry name" value="Acyl_CoA_acyltransferase"/>
</dbReference>
<dbReference type="Proteomes" id="UP000822476">
    <property type="component" value="Unassembled WGS sequence"/>
</dbReference>
<dbReference type="AlphaFoldDB" id="A0A8S9YTI2"/>
<dbReference type="SUPFAM" id="SSF55729">
    <property type="entry name" value="Acyl-CoA N-acyltransferases (Nat)"/>
    <property type="match status" value="2"/>
</dbReference>
<evidence type="ECO:0000256" key="6">
    <source>
        <dbReference type="ARBA" id="ARBA00025774"/>
    </source>
</evidence>
<evidence type="ECO:0000256" key="1">
    <source>
        <dbReference type="ARBA" id="ARBA00013184"/>
    </source>
</evidence>
<evidence type="ECO:0000313" key="13">
    <source>
        <dbReference type="Proteomes" id="UP000822476"/>
    </source>
</evidence>
<evidence type="ECO:0000256" key="3">
    <source>
        <dbReference type="ARBA" id="ARBA00022829"/>
    </source>
</evidence>
<keyword evidence="13" id="KW-1185">Reference proteome</keyword>
<evidence type="ECO:0000256" key="10">
    <source>
        <dbReference type="ARBA" id="ARBA00048848"/>
    </source>
</evidence>
<organism evidence="12 13">
    <name type="scientific">Paragonimus skrjabini miyazakii</name>
    <dbReference type="NCBI Taxonomy" id="59628"/>
    <lineage>
        <taxon>Eukaryota</taxon>
        <taxon>Metazoa</taxon>
        <taxon>Spiralia</taxon>
        <taxon>Lophotrochozoa</taxon>
        <taxon>Platyhelminthes</taxon>
        <taxon>Trematoda</taxon>
        <taxon>Digenea</taxon>
        <taxon>Plagiorchiida</taxon>
        <taxon>Troglotremata</taxon>
        <taxon>Troglotrematidae</taxon>
        <taxon>Paragonimus</taxon>
    </lineage>
</organism>
<protein>
    <recommendedName>
        <fullName evidence="8">N-alpha-acetyltransferase 60</fullName>
        <ecNumber evidence="7">2.3.1.259</ecNumber>
        <ecNumber evidence="1">2.3.1.48</ecNumber>
    </recommendedName>
</protein>
<keyword evidence="2" id="KW-0808">Transferase</keyword>
<evidence type="ECO:0000259" key="11">
    <source>
        <dbReference type="PROSITE" id="PS51186"/>
    </source>
</evidence>
<dbReference type="GO" id="GO:0120518">
    <property type="term" value="F:protein N-terminal-methionine acetyltransferase activity"/>
    <property type="evidence" value="ECO:0007669"/>
    <property type="project" value="UniProtKB-EC"/>
</dbReference>